<feature type="region of interest" description="Disordered" evidence="1">
    <location>
        <begin position="66"/>
        <end position="154"/>
    </location>
</feature>
<evidence type="ECO:0000313" key="3">
    <source>
        <dbReference type="Proteomes" id="UP000077755"/>
    </source>
</evidence>
<reference evidence="2" key="2">
    <citation type="submission" date="2022-03" db="EMBL/GenBank/DDBJ databases">
        <title>Draft title - Genomic analysis of global carrot germplasm unveils the trajectory of domestication and the origin of high carotenoid orange carrot.</title>
        <authorList>
            <person name="Iorizzo M."/>
            <person name="Ellison S."/>
            <person name="Senalik D."/>
            <person name="Macko-Podgorni A."/>
            <person name="Grzebelus D."/>
            <person name="Bostan H."/>
            <person name="Rolling W."/>
            <person name="Curaba J."/>
            <person name="Simon P."/>
        </authorList>
    </citation>
    <scope>NUCLEOTIDE SEQUENCE</scope>
    <source>
        <tissue evidence="2">Leaf</tissue>
    </source>
</reference>
<protein>
    <submittedName>
        <fullName evidence="2">Uncharacterized protein</fullName>
    </submittedName>
</protein>
<feature type="compositionally biased region" description="Pro residues" evidence="1">
    <location>
        <begin position="125"/>
        <end position="135"/>
    </location>
</feature>
<sequence length="195" mass="20874">MKPPNSPTFINSKCSFFSTTLVIIEMILLSKPTFGTSSTISPAEGLFCISDCESCPVICAPPPPPLKSTASPPPSPPKPPPPHHSSPPEQSYYFESPPPPKKSSPAPTKTSPPPSYIAWGESPDSPSPPPPPPSPDLNYVPVPGGQGTFPSYNTGQKNSSNPYYYFYASKGCLTTLDLSFFLVVLLFSHAIVWCC</sequence>
<evidence type="ECO:0000313" key="2">
    <source>
        <dbReference type="EMBL" id="WOG89493.1"/>
    </source>
</evidence>
<gene>
    <name evidence="2" type="ORF">DCAR_0208731</name>
</gene>
<dbReference type="Proteomes" id="UP000077755">
    <property type="component" value="Chromosome 2"/>
</dbReference>
<organism evidence="2 3">
    <name type="scientific">Daucus carota subsp. sativus</name>
    <name type="common">Carrot</name>
    <dbReference type="NCBI Taxonomy" id="79200"/>
    <lineage>
        <taxon>Eukaryota</taxon>
        <taxon>Viridiplantae</taxon>
        <taxon>Streptophyta</taxon>
        <taxon>Embryophyta</taxon>
        <taxon>Tracheophyta</taxon>
        <taxon>Spermatophyta</taxon>
        <taxon>Magnoliopsida</taxon>
        <taxon>eudicotyledons</taxon>
        <taxon>Gunneridae</taxon>
        <taxon>Pentapetalae</taxon>
        <taxon>asterids</taxon>
        <taxon>campanulids</taxon>
        <taxon>Apiales</taxon>
        <taxon>Apiaceae</taxon>
        <taxon>Apioideae</taxon>
        <taxon>Scandiceae</taxon>
        <taxon>Daucinae</taxon>
        <taxon>Daucus</taxon>
        <taxon>Daucus sect. Daucus</taxon>
    </lineage>
</organism>
<dbReference type="AlphaFoldDB" id="A0AAF0WJH0"/>
<dbReference type="EMBL" id="CP093344">
    <property type="protein sequence ID" value="WOG89493.1"/>
    <property type="molecule type" value="Genomic_DNA"/>
</dbReference>
<keyword evidence="3" id="KW-1185">Reference proteome</keyword>
<reference evidence="2" key="1">
    <citation type="journal article" date="2016" name="Nat. Genet.">
        <title>A high-quality carrot genome assembly provides new insights into carotenoid accumulation and asterid genome evolution.</title>
        <authorList>
            <person name="Iorizzo M."/>
            <person name="Ellison S."/>
            <person name="Senalik D."/>
            <person name="Zeng P."/>
            <person name="Satapoomin P."/>
            <person name="Huang J."/>
            <person name="Bowman M."/>
            <person name="Iovene M."/>
            <person name="Sanseverino W."/>
            <person name="Cavagnaro P."/>
            <person name="Yildiz M."/>
            <person name="Macko-Podgorni A."/>
            <person name="Moranska E."/>
            <person name="Grzebelus E."/>
            <person name="Grzebelus D."/>
            <person name="Ashrafi H."/>
            <person name="Zheng Z."/>
            <person name="Cheng S."/>
            <person name="Spooner D."/>
            <person name="Van Deynze A."/>
            <person name="Simon P."/>
        </authorList>
    </citation>
    <scope>NUCLEOTIDE SEQUENCE</scope>
    <source>
        <tissue evidence="2">Leaf</tissue>
    </source>
</reference>
<name>A0AAF0WJH0_DAUCS</name>
<evidence type="ECO:0000256" key="1">
    <source>
        <dbReference type="SAM" id="MobiDB-lite"/>
    </source>
</evidence>
<proteinExistence type="predicted"/>
<accession>A0AAF0WJH0</accession>
<feature type="compositionally biased region" description="Pro residues" evidence="1">
    <location>
        <begin position="66"/>
        <end position="85"/>
    </location>
</feature>